<sequence length="195" mass="22145">MASQGSSDPIDYEKLVREQQVQIKELDQELRDKMQEIQDLIEARKTRSKGMDKIYAITDHDGDELQRAAETITRDDVFEKLRNGYMAALHFKGKGQDPIEFQQLRDGYIAALHLREEGQDPGKIAETRNLIASRKEEVTELIKSQGLSELYEGDKTKILEHPAIKQAMAALALTVDMDESALPKDSSECERKPNN</sequence>
<accession>A0A074XKK2</accession>
<dbReference type="RefSeq" id="XP_029760426.1">
    <property type="nucleotide sequence ID" value="XM_029907016.1"/>
</dbReference>
<keyword evidence="1" id="KW-0175">Coiled coil</keyword>
<dbReference type="GeneID" id="40749322"/>
<dbReference type="EMBL" id="KL584982">
    <property type="protein sequence ID" value="KEQ84239.1"/>
    <property type="molecule type" value="Genomic_DNA"/>
</dbReference>
<reference evidence="2 3" key="1">
    <citation type="journal article" date="2014" name="BMC Genomics">
        <title>Genome sequencing of four Aureobasidium pullulans varieties: biotechnological potential, stress tolerance, and description of new species.</title>
        <authorList>
            <person name="Gostin Ar C."/>
            <person name="Ohm R.A."/>
            <person name="Kogej T."/>
            <person name="Sonjak S."/>
            <person name="Turk M."/>
            <person name="Zajc J."/>
            <person name="Zalar P."/>
            <person name="Grube M."/>
            <person name="Sun H."/>
            <person name="Han J."/>
            <person name="Sharma A."/>
            <person name="Chiniquy J."/>
            <person name="Ngan C.Y."/>
            <person name="Lipzen A."/>
            <person name="Barry K."/>
            <person name="Grigoriev I.V."/>
            <person name="Gunde-Cimerman N."/>
        </authorList>
    </citation>
    <scope>NUCLEOTIDE SEQUENCE [LARGE SCALE GENOMIC DNA]</scope>
    <source>
        <strain evidence="2 3">EXF-150</strain>
    </source>
</reference>
<keyword evidence="3" id="KW-1185">Reference proteome</keyword>
<evidence type="ECO:0000313" key="2">
    <source>
        <dbReference type="EMBL" id="KEQ84239.1"/>
    </source>
</evidence>
<gene>
    <name evidence="2" type="ORF">M438DRAFT_355191</name>
</gene>
<dbReference type="AlphaFoldDB" id="A0A074XKK2"/>
<protein>
    <submittedName>
        <fullName evidence="2">Uncharacterized protein</fullName>
    </submittedName>
</protein>
<feature type="coiled-coil region" evidence="1">
    <location>
        <begin position="16"/>
        <end position="43"/>
    </location>
</feature>
<organism evidence="2 3">
    <name type="scientific">Aureobasidium pullulans EXF-150</name>
    <dbReference type="NCBI Taxonomy" id="1043002"/>
    <lineage>
        <taxon>Eukaryota</taxon>
        <taxon>Fungi</taxon>
        <taxon>Dikarya</taxon>
        <taxon>Ascomycota</taxon>
        <taxon>Pezizomycotina</taxon>
        <taxon>Dothideomycetes</taxon>
        <taxon>Dothideomycetidae</taxon>
        <taxon>Dothideales</taxon>
        <taxon>Saccotheciaceae</taxon>
        <taxon>Aureobasidium</taxon>
    </lineage>
</organism>
<evidence type="ECO:0000313" key="3">
    <source>
        <dbReference type="Proteomes" id="UP000030706"/>
    </source>
</evidence>
<evidence type="ECO:0000256" key="1">
    <source>
        <dbReference type="SAM" id="Coils"/>
    </source>
</evidence>
<dbReference type="Proteomes" id="UP000030706">
    <property type="component" value="Unassembled WGS sequence"/>
</dbReference>
<name>A0A074XKK2_AURPU</name>
<proteinExistence type="predicted"/>
<dbReference type="HOGENOM" id="CLU_1396042_0_0_1"/>